<dbReference type="PANTHER" id="PTHR11795:SF451">
    <property type="entry name" value="ABC TRANSPORTER PERMEASE PROTEIN"/>
    <property type="match status" value="1"/>
</dbReference>
<name>A0ABS5TY55_9CELL</name>
<dbReference type="Proteomes" id="UP000722125">
    <property type="component" value="Unassembled WGS sequence"/>
</dbReference>
<keyword evidence="7 9" id="KW-0472">Membrane</keyword>
<feature type="transmembrane region" description="Helical" evidence="9">
    <location>
        <begin position="191"/>
        <end position="212"/>
    </location>
</feature>
<evidence type="ECO:0000313" key="10">
    <source>
        <dbReference type="EMBL" id="MBT0994044.1"/>
    </source>
</evidence>
<feature type="transmembrane region" description="Helical" evidence="9">
    <location>
        <begin position="137"/>
        <end position="159"/>
    </location>
</feature>
<dbReference type="RefSeq" id="WP_214348548.1">
    <property type="nucleotide sequence ID" value="NZ_JAHBOH010000001.1"/>
</dbReference>
<comment type="subcellular location">
    <subcellularLocation>
        <location evidence="1">Cell membrane</location>
        <topology evidence="1">Multi-pass membrane protein</topology>
    </subcellularLocation>
</comment>
<keyword evidence="11" id="KW-1185">Reference proteome</keyword>
<dbReference type="EMBL" id="JAHBOH010000001">
    <property type="protein sequence ID" value="MBT0994044.1"/>
    <property type="molecule type" value="Genomic_DNA"/>
</dbReference>
<evidence type="ECO:0000256" key="9">
    <source>
        <dbReference type="SAM" id="Phobius"/>
    </source>
</evidence>
<keyword evidence="5" id="KW-0029">Amino-acid transport</keyword>
<dbReference type="PANTHER" id="PTHR11795">
    <property type="entry name" value="BRANCHED-CHAIN AMINO ACID TRANSPORT SYSTEM PERMEASE PROTEIN LIVH"/>
    <property type="match status" value="1"/>
</dbReference>
<accession>A0ABS5TY55</accession>
<feature type="transmembrane region" description="Helical" evidence="9">
    <location>
        <begin position="6"/>
        <end position="27"/>
    </location>
</feature>
<evidence type="ECO:0000256" key="2">
    <source>
        <dbReference type="ARBA" id="ARBA00022448"/>
    </source>
</evidence>
<proteinExistence type="inferred from homology"/>
<evidence type="ECO:0000256" key="6">
    <source>
        <dbReference type="ARBA" id="ARBA00022989"/>
    </source>
</evidence>
<evidence type="ECO:0000256" key="8">
    <source>
        <dbReference type="ARBA" id="ARBA00037998"/>
    </source>
</evidence>
<comment type="similarity">
    <text evidence="8">Belongs to the binding-protein-dependent transport system permease family. LivHM subfamily.</text>
</comment>
<evidence type="ECO:0000256" key="4">
    <source>
        <dbReference type="ARBA" id="ARBA00022692"/>
    </source>
</evidence>
<keyword evidence="4 9" id="KW-0812">Transmembrane</keyword>
<dbReference type="InterPro" id="IPR001851">
    <property type="entry name" value="ABC_transp_permease"/>
</dbReference>
<feature type="transmembrane region" description="Helical" evidence="9">
    <location>
        <begin position="60"/>
        <end position="82"/>
    </location>
</feature>
<evidence type="ECO:0000256" key="1">
    <source>
        <dbReference type="ARBA" id="ARBA00004651"/>
    </source>
</evidence>
<keyword evidence="2" id="KW-0813">Transport</keyword>
<feature type="transmembrane region" description="Helical" evidence="9">
    <location>
        <begin position="94"/>
        <end position="117"/>
    </location>
</feature>
<evidence type="ECO:0000313" key="11">
    <source>
        <dbReference type="Proteomes" id="UP000722125"/>
    </source>
</evidence>
<dbReference type="Pfam" id="PF02653">
    <property type="entry name" value="BPD_transp_2"/>
    <property type="match status" value="1"/>
</dbReference>
<keyword evidence="3" id="KW-1003">Cell membrane</keyword>
<keyword evidence="6 9" id="KW-1133">Transmembrane helix</keyword>
<evidence type="ECO:0000256" key="3">
    <source>
        <dbReference type="ARBA" id="ARBA00022475"/>
    </source>
</evidence>
<dbReference type="InterPro" id="IPR052157">
    <property type="entry name" value="BCAA_transport_permease"/>
</dbReference>
<reference evidence="10 11" key="1">
    <citation type="submission" date="2021-05" db="EMBL/GenBank/DDBJ databases">
        <title>Description of Cellulomonas sp. DKR-3 sp. nov.</title>
        <authorList>
            <person name="Dahal R.H."/>
            <person name="Chaudhary D.K."/>
        </authorList>
    </citation>
    <scope>NUCLEOTIDE SEQUENCE [LARGE SCALE GENOMIC DNA]</scope>
    <source>
        <strain evidence="10 11">DKR-3</strain>
    </source>
</reference>
<gene>
    <name evidence="10" type="ORF">KIN34_07060</name>
</gene>
<evidence type="ECO:0000256" key="5">
    <source>
        <dbReference type="ARBA" id="ARBA00022970"/>
    </source>
</evidence>
<feature type="transmembrane region" description="Helical" evidence="9">
    <location>
        <begin position="34"/>
        <end position="54"/>
    </location>
</feature>
<organism evidence="10 11">
    <name type="scientific">Cellulomonas fulva</name>
    <dbReference type="NCBI Taxonomy" id="2835530"/>
    <lineage>
        <taxon>Bacteria</taxon>
        <taxon>Bacillati</taxon>
        <taxon>Actinomycetota</taxon>
        <taxon>Actinomycetes</taxon>
        <taxon>Micrococcales</taxon>
        <taxon>Cellulomonadaceae</taxon>
        <taxon>Cellulomonas</taxon>
    </lineage>
</organism>
<feature type="transmembrane region" description="Helical" evidence="9">
    <location>
        <begin position="266"/>
        <end position="287"/>
    </location>
</feature>
<comment type="caution">
    <text evidence="10">The sequence shown here is derived from an EMBL/GenBank/DDBJ whole genome shotgun (WGS) entry which is preliminary data.</text>
</comment>
<dbReference type="CDD" id="cd06582">
    <property type="entry name" value="TM_PBP1_LivH_like"/>
    <property type="match status" value="1"/>
</dbReference>
<protein>
    <submittedName>
        <fullName evidence="10">Branched-chain amino acid ABC transporter permease</fullName>
    </submittedName>
</protein>
<sequence>MDRFVFLVGTGVARGVVLALFALSLVLIWRSTRIVNFAAGAMAVVCCYVALAVTTVTGSYWLGLLAAVACGALLGVGVERGVMRFASDRSPLSGVILAVGVVMILQALVGIVAGPQYRPVPTPFDDRALQVAGVPLLSPYDLFVVVVALALMGGLRLLFGRTTLGLQLRAAAFAPEVSRLLGVRVARMRTLGWVLASAVGGLAALLAVPGGLGLNPHATDALFVGAFAVAVIGGLDSPAGAVVGGLLVGVVLTLVTGYLGAGVAPVALLILLVVVLVVRPTGLFATVEARRV</sequence>
<evidence type="ECO:0000256" key="7">
    <source>
        <dbReference type="ARBA" id="ARBA00023136"/>
    </source>
</evidence>